<dbReference type="KEGG" id="xop:PXO_00377"/>
<evidence type="ECO:0008006" key="3">
    <source>
        <dbReference type="Google" id="ProtNLM"/>
    </source>
</evidence>
<dbReference type="PATRIC" id="fig|291331.8.peg.2989"/>
<dbReference type="AlphaFoldDB" id="A0A0K0GK61"/>
<evidence type="ECO:0000313" key="2">
    <source>
        <dbReference type="Proteomes" id="UP000001740"/>
    </source>
</evidence>
<name>A0A0K0GK61_XANOP</name>
<dbReference type="eggNOG" id="COG1562">
    <property type="taxonomic scope" value="Bacteria"/>
</dbReference>
<reference evidence="1 2" key="1">
    <citation type="journal article" date="2008" name="BMC Genomics">
        <title>Genome sequence and rapid evolution of the rice pathogen Xanthomonas oryzae pv. oryzae PXO99A.</title>
        <authorList>
            <person name="Salzberg S.L."/>
            <person name="Sommer D.D."/>
            <person name="Schatz M.C."/>
            <person name="Phillippy A.M."/>
            <person name="Rabinowicz P.D."/>
            <person name="Tsuge S."/>
            <person name="Furutani A."/>
            <person name="Ochiai H."/>
            <person name="Delcher A.L."/>
            <person name="Kelley D."/>
            <person name="Madupu R."/>
            <person name="Puiu D."/>
            <person name="Radune D."/>
            <person name="Shumway M."/>
            <person name="Trapnell C."/>
            <person name="Aparna G."/>
            <person name="Jha G."/>
            <person name="Pandey A."/>
            <person name="Patil P.B."/>
            <person name="Ishihara H."/>
            <person name="Meyer D.F."/>
            <person name="Szurek B."/>
            <person name="Verdier V."/>
            <person name="Koebnik R."/>
            <person name="Dow J.M."/>
            <person name="Ryan R.P."/>
            <person name="Hirata H."/>
            <person name="Tsuyumu S."/>
            <person name="Won Lee S."/>
            <person name="Seo Y.S."/>
            <person name="Sriariyanum M."/>
            <person name="Ronald P.C."/>
            <person name="Sonti R.V."/>
            <person name="Van Sluys M.A."/>
            <person name="Leach J.E."/>
            <person name="White F.F."/>
            <person name="Bogdanove A.J."/>
        </authorList>
    </citation>
    <scope>NUCLEOTIDE SEQUENCE [LARGE SCALE GENOMIC DNA]</scope>
    <source>
        <strain evidence="1 2">PXO99A</strain>
    </source>
</reference>
<organism evidence="1 2">
    <name type="scientific">Xanthomonas oryzae pv. oryzae (strain PXO99A)</name>
    <dbReference type="NCBI Taxonomy" id="360094"/>
    <lineage>
        <taxon>Bacteria</taxon>
        <taxon>Pseudomonadati</taxon>
        <taxon>Pseudomonadota</taxon>
        <taxon>Gammaproteobacteria</taxon>
        <taxon>Lysobacterales</taxon>
        <taxon>Lysobacteraceae</taxon>
        <taxon>Xanthomonas</taxon>
    </lineage>
</organism>
<dbReference type="Proteomes" id="UP000001740">
    <property type="component" value="Chromosome"/>
</dbReference>
<gene>
    <name evidence="1" type="ordered locus">PXO_00377</name>
</gene>
<sequence>MSQSSALDSFLDKWRTRWPEWSVAEPFIPQLQRPLAAAWFALLQEWEDIMNIAGDPLPADAKLAWWQQELRDWSNQRSRHPLGRVLEPVRAPWAALADTLPAMQTARVQPQSLQQALGTLHAFAEAVVAVEAVLFARTQPGDGAAVAVQWLDARQRVAGDSAAPGGVATAAWRIQLLQAWPRKVALARPHRVWSRLARLRLQRALSGRTAYPPPLQQVWHSWRAASGTD</sequence>
<dbReference type="HOGENOM" id="CLU_1165084_0_0_6"/>
<accession>A0A0K0GK61</accession>
<dbReference type="EMBL" id="CP000967">
    <property type="protein sequence ID" value="ACD58591.1"/>
    <property type="molecule type" value="Genomic_DNA"/>
</dbReference>
<protein>
    <recommendedName>
        <fullName evidence="3">Phytoene/squalene synthase family protein</fullName>
    </recommendedName>
</protein>
<dbReference type="RefSeq" id="WP_011259304.1">
    <property type="nucleotide sequence ID" value="NC_010717.2"/>
</dbReference>
<evidence type="ECO:0000313" key="1">
    <source>
        <dbReference type="EMBL" id="ACD58591.1"/>
    </source>
</evidence>
<proteinExistence type="predicted"/>